<dbReference type="PRINTS" id="PR00413">
    <property type="entry name" value="HADHALOGNASE"/>
</dbReference>
<gene>
    <name evidence="1" type="ORF">FH607_017405</name>
</gene>
<dbReference type="InterPro" id="IPR023198">
    <property type="entry name" value="PGP-like_dom2"/>
</dbReference>
<dbReference type="Pfam" id="PF00702">
    <property type="entry name" value="Hydrolase"/>
    <property type="match status" value="1"/>
</dbReference>
<dbReference type="AlphaFoldDB" id="A0A5N6A7C1"/>
<dbReference type="PANTHER" id="PTHR47829:SF1">
    <property type="entry name" value="HAD FAMILY PHOSPHATASE"/>
    <property type="match status" value="1"/>
</dbReference>
<accession>A0A5N6A7C1</accession>
<dbReference type="Gene3D" id="3.40.50.1000">
    <property type="entry name" value="HAD superfamily/HAD-like"/>
    <property type="match status" value="1"/>
</dbReference>
<evidence type="ECO:0000313" key="1">
    <source>
        <dbReference type="EMBL" id="KAB8163893.1"/>
    </source>
</evidence>
<dbReference type="RefSeq" id="WP_139669884.1">
    <property type="nucleotide sequence ID" value="NZ_VDLY02000011.1"/>
</dbReference>
<dbReference type="InterPro" id="IPR052898">
    <property type="entry name" value="ACAD10-like"/>
</dbReference>
<dbReference type="GO" id="GO:0016787">
    <property type="term" value="F:hydrolase activity"/>
    <property type="evidence" value="ECO:0007669"/>
    <property type="project" value="UniProtKB-KW"/>
</dbReference>
<dbReference type="SFLD" id="SFLDS00003">
    <property type="entry name" value="Haloacid_Dehalogenase"/>
    <property type="match status" value="1"/>
</dbReference>
<dbReference type="OrthoDB" id="9795007at2"/>
<dbReference type="PANTHER" id="PTHR47829">
    <property type="entry name" value="HYDROLASE, PUTATIVE (AFU_ORTHOLOGUE AFUA_1G12880)-RELATED"/>
    <property type="match status" value="1"/>
</dbReference>
<dbReference type="InterPro" id="IPR023214">
    <property type="entry name" value="HAD_sf"/>
</dbReference>
<name>A0A5N6A7C1_9ACTN</name>
<evidence type="ECO:0000313" key="2">
    <source>
        <dbReference type="Proteomes" id="UP000314251"/>
    </source>
</evidence>
<dbReference type="SUPFAM" id="SSF56784">
    <property type="entry name" value="HAD-like"/>
    <property type="match status" value="1"/>
</dbReference>
<protein>
    <submittedName>
        <fullName evidence="1">HAD-IA family hydrolase</fullName>
    </submittedName>
</protein>
<proteinExistence type="predicted"/>
<organism evidence="1 2">
    <name type="scientific">Streptomyces mimosae</name>
    <dbReference type="NCBI Taxonomy" id="2586635"/>
    <lineage>
        <taxon>Bacteria</taxon>
        <taxon>Bacillati</taxon>
        <taxon>Actinomycetota</taxon>
        <taxon>Actinomycetes</taxon>
        <taxon>Kitasatosporales</taxon>
        <taxon>Streptomycetaceae</taxon>
        <taxon>Streptomyces</taxon>
    </lineage>
</organism>
<comment type="caution">
    <text evidence="1">The sequence shown here is derived from an EMBL/GenBank/DDBJ whole genome shotgun (WGS) entry which is preliminary data.</text>
</comment>
<dbReference type="Proteomes" id="UP000314251">
    <property type="component" value="Unassembled WGS sequence"/>
</dbReference>
<dbReference type="EMBL" id="VDLY02000011">
    <property type="protein sequence ID" value="KAB8163893.1"/>
    <property type="molecule type" value="Genomic_DNA"/>
</dbReference>
<keyword evidence="2" id="KW-1185">Reference proteome</keyword>
<keyword evidence="1" id="KW-0378">Hydrolase</keyword>
<dbReference type="InterPro" id="IPR006439">
    <property type="entry name" value="HAD-SF_hydro_IA"/>
</dbReference>
<dbReference type="InterPro" id="IPR036412">
    <property type="entry name" value="HAD-like_sf"/>
</dbReference>
<sequence length="210" mass="22624">MERRFRGLVLDFGGVLTTGVRESTTAWCAAHGLPPDAWRRALEEHPEGRLLYRELEAGRLSQQEWNAGMAALLGVPAEDLMGRAWAGVRPAARMVALARRARESGLAVALLSNSFGLDPYDPYGRLGVWELFDVAVISEREGLAKPEPEIYRRVVERLGLPGAACVFVDDLAANLAPAEALGMATVLATDEASTVDRVTALLNGGTSLGR</sequence>
<dbReference type="Gene3D" id="1.10.150.240">
    <property type="entry name" value="Putative phosphatase, domain 2"/>
    <property type="match status" value="1"/>
</dbReference>
<dbReference type="NCBIfam" id="TIGR01509">
    <property type="entry name" value="HAD-SF-IA-v3"/>
    <property type="match status" value="1"/>
</dbReference>
<dbReference type="CDD" id="cd02603">
    <property type="entry name" value="HAD_sEH-N_like"/>
    <property type="match status" value="1"/>
</dbReference>
<reference evidence="1" key="1">
    <citation type="submission" date="2019-10" db="EMBL/GenBank/DDBJ databases">
        <title>Nonomuraea sp. nov., isolated from Phyllanthus amarus.</title>
        <authorList>
            <person name="Klykleung N."/>
            <person name="Tanasupawat S."/>
        </authorList>
    </citation>
    <scope>NUCLEOTIDE SEQUENCE [LARGE SCALE GENOMIC DNA]</scope>
    <source>
        <strain evidence="1">3MP-10</strain>
    </source>
</reference>
<dbReference type="SFLD" id="SFLDG01129">
    <property type="entry name" value="C1.5:_HAD__Beta-PGM__Phosphata"/>
    <property type="match status" value="1"/>
</dbReference>